<dbReference type="EMBL" id="CP182909">
    <property type="protein sequence ID" value="XPM66674.1"/>
    <property type="molecule type" value="Genomic_DNA"/>
</dbReference>
<evidence type="ECO:0000313" key="2">
    <source>
        <dbReference type="Proteomes" id="UP000095472"/>
    </source>
</evidence>
<accession>A0ACD5H0Z9</accession>
<reference evidence="1 2" key="1">
    <citation type="journal article" date="2016" name="Genome Announc.">
        <title>Draft Genome Sequence of the Thermotolerant Cyanobacterium Desertifilum sp. IPPAS B-1220.</title>
        <authorList>
            <person name="Mironov K.S."/>
            <person name="Sinetova M.A."/>
            <person name="Bolatkhan K."/>
            <person name="Zayadan B.K."/>
            <person name="Ustinova V.V."/>
            <person name="Kupriyanova E.V."/>
            <person name="Skrypnik A.N."/>
            <person name="Gogoleva N.E."/>
            <person name="Gogolev Y.V."/>
            <person name="Los D.A."/>
        </authorList>
    </citation>
    <scope>NUCLEOTIDE SEQUENCE [LARGE SCALE GENOMIC DNA]</scope>
    <source>
        <strain evidence="1 2">IPPAS B-1220</strain>
    </source>
</reference>
<evidence type="ECO:0000313" key="1">
    <source>
        <dbReference type="EMBL" id="XPM66674.1"/>
    </source>
</evidence>
<gene>
    <name evidence="1" type="ORF">BH720_016260</name>
</gene>
<name>A0ACD5H0Z9_9CYAN</name>
<sequence>MNPSGSLTGESTSTTTQSAVASPDTLLVTQPNPTVLAIDGSVTMVRLVKLLQNGFSQQNPNIPITYGIPNGNPTGSNGGMANLIAQRVQLAATSRPLNATEVQAGLQAIPVARDALAIVIGASNPFSGSLTLEELKGIFQGQITNWSEVGGTNVPIRVLNRSPNSGSYTLFQEMVLLGEPFGQDGTNFVTYTRDVTTPILQALRTDGISYTTVAQAQNQQTVKIIPINGILPTDAATVQNGTYPISRNVFFAVPKQTSPVVKAFIDFARSPQGQQFVQQAEFIPIP</sequence>
<keyword evidence="2" id="KW-1185">Reference proteome</keyword>
<dbReference type="Proteomes" id="UP000095472">
    <property type="component" value="Chromosome"/>
</dbReference>
<proteinExistence type="predicted"/>
<protein>
    <submittedName>
        <fullName evidence="1">Phosphate ABC transporter substrate-binding protein</fullName>
    </submittedName>
</protein>
<organism evidence="1 2">
    <name type="scientific">Desertifilum tharense IPPAS B-1220</name>
    <dbReference type="NCBI Taxonomy" id="1781255"/>
    <lineage>
        <taxon>Bacteria</taxon>
        <taxon>Bacillati</taxon>
        <taxon>Cyanobacteriota</taxon>
        <taxon>Cyanophyceae</taxon>
        <taxon>Desertifilales</taxon>
        <taxon>Desertifilaceae</taxon>
        <taxon>Desertifilum</taxon>
    </lineage>
</organism>